<evidence type="ECO:0000256" key="1">
    <source>
        <dbReference type="ARBA" id="ARBA00007788"/>
    </source>
</evidence>
<evidence type="ECO:0000259" key="8">
    <source>
        <dbReference type="Pfam" id="PF04542"/>
    </source>
</evidence>
<evidence type="ECO:0000256" key="2">
    <source>
        <dbReference type="ARBA" id="ARBA00023015"/>
    </source>
</evidence>
<dbReference type="AlphaFoldDB" id="A0A7S3XZ45"/>
<keyword evidence="4" id="KW-0238">DNA-binding</keyword>
<keyword evidence="2" id="KW-0805">Transcription regulation</keyword>
<name>A0A7S3XZ45_HETAK</name>
<comment type="similarity">
    <text evidence="1">Belongs to the sigma-70 factor family.</text>
</comment>
<protein>
    <recommendedName>
        <fullName evidence="8">RNA polymerase sigma-70 region 2 domain-containing protein</fullName>
    </recommendedName>
</protein>
<dbReference type="GO" id="GO:0016987">
    <property type="term" value="F:sigma factor activity"/>
    <property type="evidence" value="ECO:0007669"/>
    <property type="project" value="UniProtKB-KW"/>
</dbReference>
<feature type="chain" id="PRO_5031295987" description="RNA polymerase sigma-70 region 2 domain-containing protein" evidence="7">
    <location>
        <begin position="23"/>
        <end position="447"/>
    </location>
</feature>
<dbReference type="PRINTS" id="PR00046">
    <property type="entry name" value="SIGMA70FCT"/>
</dbReference>
<sequence length="447" mass="51807">MSSKDVLLITAILALHFHSVSCFQSIPIMRRLWLSHSSGSSTLYSPLISLDTTALHIPDHVNQQSDDDPNCRNQGGRLSKSFHQKRQSKRRWSEDSVKVNPLLEHWLLDRQEEQVLVGHFQELKAYEKVKEDMHAELGREPSLGEWAFELQLSPAQLQQRIQVCHIAKQALISHNIKLVAHLAKSFLRFRPRELKTKKKEDLIQKGILGLSLAAERFDPTSGHKFSTYATYYIRNSFYEVESEDRPLMNIPKTELYRIRKEKQQAQDIADQLNLKPEVAQRFLMSTAPAIHNVVDGKEMFQSRVKSPDSGVLLSYHTRERVNSLLQELFEQLGPRRRAVMSLRYGVYLTADSSVEPHPWRCEEIAEHFHYKVRTVRQIIHESHKLLRTPENKMRLVEMLRELNDCSADSETLRLNRIVFNRFASRIEDKIKEDDSDDGNSLLGTPSL</sequence>
<keyword evidence="5" id="KW-0804">Transcription</keyword>
<dbReference type="SUPFAM" id="SSF88659">
    <property type="entry name" value="Sigma3 and sigma4 domains of RNA polymerase sigma factors"/>
    <property type="match status" value="1"/>
</dbReference>
<evidence type="ECO:0000313" key="9">
    <source>
        <dbReference type="EMBL" id="CAE0636402.1"/>
    </source>
</evidence>
<dbReference type="InterPro" id="IPR007627">
    <property type="entry name" value="RNA_pol_sigma70_r2"/>
</dbReference>
<dbReference type="InterPro" id="IPR013325">
    <property type="entry name" value="RNA_pol_sigma_r2"/>
</dbReference>
<feature type="domain" description="RNA polymerase sigma-70 region 2" evidence="8">
    <location>
        <begin position="171"/>
        <end position="238"/>
    </location>
</feature>
<dbReference type="InterPro" id="IPR014284">
    <property type="entry name" value="RNA_pol_sigma-70_dom"/>
</dbReference>
<dbReference type="EMBL" id="HBIU01032888">
    <property type="protein sequence ID" value="CAE0636402.1"/>
    <property type="molecule type" value="Transcribed_RNA"/>
</dbReference>
<dbReference type="PANTHER" id="PTHR30603">
    <property type="entry name" value="RNA POLYMERASE SIGMA FACTOR RPO"/>
    <property type="match status" value="1"/>
</dbReference>
<dbReference type="SUPFAM" id="SSF88946">
    <property type="entry name" value="Sigma2 domain of RNA polymerase sigma factors"/>
    <property type="match status" value="1"/>
</dbReference>
<evidence type="ECO:0000256" key="6">
    <source>
        <dbReference type="SAM" id="MobiDB-lite"/>
    </source>
</evidence>
<proteinExistence type="inferred from homology"/>
<dbReference type="Gene3D" id="1.20.120.1810">
    <property type="match status" value="1"/>
</dbReference>
<dbReference type="InterPro" id="IPR050239">
    <property type="entry name" value="Sigma-70_RNA_pol_init_factors"/>
</dbReference>
<dbReference type="PANTHER" id="PTHR30603:SF47">
    <property type="entry name" value="RNA POLYMERASE SIGMA FACTOR SIGD, CHLOROPLASTIC"/>
    <property type="match status" value="1"/>
</dbReference>
<dbReference type="InterPro" id="IPR000943">
    <property type="entry name" value="RNA_pol_sigma70"/>
</dbReference>
<dbReference type="Gene3D" id="1.10.10.10">
    <property type="entry name" value="Winged helix-like DNA-binding domain superfamily/Winged helix DNA-binding domain"/>
    <property type="match status" value="1"/>
</dbReference>
<gene>
    <name evidence="9" type="ORF">HAKA00212_LOCUS15163</name>
</gene>
<dbReference type="InterPro" id="IPR013324">
    <property type="entry name" value="RNA_pol_sigma_r3/r4-like"/>
</dbReference>
<reference evidence="9" key="1">
    <citation type="submission" date="2021-01" db="EMBL/GenBank/DDBJ databases">
        <authorList>
            <person name="Corre E."/>
            <person name="Pelletier E."/>
            <person name="Niang G."/>
            <person name="Scheremetjew M."/>
            <person name="Finn R."/>
            <person name="Kale V."/>
            <person name="Holt S."/>
            <person name="Cochrane G."/>
            <person name="Meng A."/>
            <person name="Brown T."/>
            <person name="Cohen L."/>
        </authorList>
    </citation>
    <scope>NUCLEOTIDE SEQUENCE</scope>
    <source>
        <strain evidence="9">CCMP3107</strain>
    </source>
</reference>
<evidence type="ECO:0000256" key="5">
    <source>
        <dbReference type="ARBA" id="ARBA00023163"/>
    </source>
</evidence>
<evidence type="ECO:0000256" key="3">
    <source>
        <dbReference type="ARBA" id="ARBA00023082"/>
    </source>
</evidence>
<dbReference type="NCBIfam" id="TIGR02937">
    <property type="entry name" value="sigma70-ECF"/>
    <property type="match status" value="1"/>
</dbReference>
<evidence type="ECO:0000256" key="7">
    <source>
        <dbReference type="SAM" id="SignalP"/>
    </source>
</evidence>
<dbReference type="GO" id="GO:0003677">
    <property type="term" value="F:DNA binding"/>
    <property type="evidence" value="ECO:0007669"/>
    <property type="project" value="UniProtKB-KW"/>
</dbReference>
<feature type="signal peptide" evidence="7">
    <location>
        <begin position="1"/>
        <end position="22"/>
    </location>
</feature>
<feature type="region of interest" description="Disordered" evidence="6">
    <location>
        <begin position="60"/>
        <end position="85"/>
    </location>
</feature>
<dbReference type="GO" id="GO:0006352">
    <property type="term" value="P:DNA-templated transcription initiation"/>
    <property type="evidence" value="ECO:0007669"/>
    <property type="project" value="InterPro"/>
</dbReference>
<dbReference type="Pfam" id="PF04542">
    <property type="entry name" value="Sigma70_r2"/>
    <property type="match status" value="1"/>
</dbReference>
<accession>A0A7S3XZ45</accession>
<evidence type="ECO:0000256" key="4">
    <source>
        <dbReference type="ARBA" id="ARBA00023125"/>
    </source>
</evidence>
<dbReference type="InterPro" id="IPR036388">
    <property type="entry name" value="WH-like_DNA-bd_sf"/>
</dbReference>
<keyword evidence="7" id="KW-0732">Signal</keyword>
<organism evidence="9">
    <name type="scientific">Heterosigma akashiwo</name>
    <name type="common">Chromophytic alga</name>
    <name type="synonym">Heterosigma carterae</name>
    <dbReference type="NCBI Taxonomy" id="2829"/>
    <lineage>
        <taxon>Eukaryota</taxon>
        <taxon>Sar</taxon>
        <taxon>Stramenopiles</taxon>
        <taxon>Ochrophyta</taxon>
        <taxon>Raphidophyceae</taxon>
        <taxon>Chattonellales</taxon>
        <taxon>Chattonellaceae</taxon>
        <taxon>Heterosigma</taxon>
    </lineage>
</organism>
<keyword evidence="3" id="KW-0731">Sigma factor</keyword>